<organism evidence="2 3">
    <name type="scientific">Frigidibacter mobilis</name>
    <dbReference type="NCBI Taxonomy" id="1335048"/>
    <lineage>
        <taxon>Bacteria</taxon>
        <taxon>Pseudomonadati</taxon>
        <taxon>Pseudomonadota</taxon>
        <taxon>Alphaproteobacteria</taxon>
        <taxon>Rhodobacterales</taxon>
        <taxon>Paracoccaceae</taxon>
        <taxon>Frigidibacter</taxon>
    </lineage>
</organism>
<evidence type="ECO:0000259" key="1">
    <source>
        <dbReference type="Pfam" id="PF01425"/>
    </source>
</evidence>
<evidence type="ECO:0000313" key="3">
    <source>
        <dbReference type="Proteomes" id="UP000076128"/>
    </source>
</evidence>
<dbReference type="InterPro" id="IPR000120">
    <property type="entry name" value="Amidase"/>
</dbReference>
<dbReference type="Proteomes" id="UP000076128">
    <property type="component" value="Chromosome"/>
</dbReference>
<name>A0A159YYL5_9RHOB</name>
<protein>
    <submittedName>
        <fullName evidence="2">Amidase</fullName>
    </submittedName>
</protein>
<dbReference type="AlphaFoldDB" id="A0A159YYL5"/>
<dbReference type="PANTHER" id="PTHR11895:SF76">
    <property type="entry name" value="INDOLEACETAMIDE HYDROLASE"/>
    <property type="match status" value="1"/>
</dbReference>
<reference evidence="2 3" key="1">
    <citation type="submission" date="2015-09" db="EMBL/GenBank/DDBJ databases">
        <title>Complete genome sequence of Defluviimonas alba cai42t isolated from an oilfield in Xinjiang.</title>
        <authorList>
            <person name="Geng S."/>
            <person name="Pan X."/>
            <person name="Wu X."/>
        </authorList>
    </citation>
    <scope>NUCLEOTIDE SEQUENCE [LARGE SCALE GENOMIC DNA]</scope>
    <source>
        <strain evidence="3">cai42</strain>
    </source>
</reference>
<dbReference type="Pfam" id="PF01425">
    <property type="entry name" value="Amidase"/>
    <property type="match status" value="1"/>
</dbReference>
<dbReference type="EMBL" id="CP012661">
    <property type="protein sequence ID" value="AMY67525.1"/>
    <property type="molecule type" value="Genomic_DNA"/>
</dbReference>
<dbReference type="GO" id="GO:0003824">
    <property type="term" value="F:catalytic activity"/>
    <property type="evidence" value="ECO:0007669"/>
    <property type="project" value="InterPro"/>
</dbReference>
<dbReference type="Gene3D" id="3.90.1300.10">
    <property type="entry name" value="Amidase signature (AS) domain"/>
    <property type="match status" value="1"/>
</dbReference>
<evidence type="ECO:0000313" key="2">
    <source>
        <dbReference type="EMBL" id="AMY67525.1"/>
    </source>
</evidence>
<gene>
    <name evidence="2" type="ORF">AKL17_0263</name>
</gene>
<feature type="domain" description="Amidase" evidence="1">
    <location>
        <begin position="24"/>
        <end position="138"/>
    </location>
</feature>
<dbReference type="PANTHER" id="PTHR11895">
    <property type="entry name" value="TRANSAMIDASE"/>
    <property type="match status" value="1"/>
</dbReference>
<sequence>MTLTDLSATELSARLGAREVSAVEVMAATLDRIESIEPGFNAIVAMPPRAVLMAEAAAADAAPRRGWLHGIPFAVKDLVATRGLTTTWGSPLYAGHVPATDDLLAARLRGAGAVFIGKTNSPNGALAATVSTRSTASPATPMTPVARLAGHRAARRRRWRRGWCRSPTGPT</sequence>
<keyword evidence="3" id="KW-1185">Reference proteome</keyword>
<dbReference type="InterPro" id="IPR036928">
    <property type="entry name" value="AS_sf"/>
</dbReference>
<accession>A0A159YYL5</accession>
<dbReference type="InterPro" id="IPR023631">
    <property type="entry name" value="Amidase_dom"/>
</dbReference>
<dbReference type="SUPFAM" id="SSF75304">
    <property type="entry name" value="Amidase signature (AS) enzymes"/>
    <property type="match status" value="1"/>
</dbReference>
<dbReference type="KEGG" id="daa:AKL17_0263"/>
<proteinExistence type="predicted"/>
<dbReference type="STRING" id="1335048.AKL17_0263"/>